<keyword evidence="2" id="KW-1185">Reference proteome</keyword>
<dbReference type="GO" id="GO:0006164">
    <property type="term" value="P:purine nucleotide biosynthetic process"/>
    <property type="evidence" value="ECO:0007669"/>
    <property type="project" value="TreeGrafter"/>
</dbReference>
<name>A0A196S8A2_BLAHN</name>
<dbReference type="Pfam" id="PF13507">
    <property type="entry name" value="GATase_5"/>
    <property type="match status" value="1"/>
</dbReference>
<protein>
    <submittedName>
        <fullName evidence="1">AIR synthase-related protein</fullName>
    </submittedName>
</protein>
<organism evidence="1 2">
    <name type="scientific">Blastocystis sp. subtype 1 (strain ATCC 50177 / NandII)</name>
    <dbReference type="NCBI Taxonomy" id="478820"/>
    <lineage>
        <taxon>Eukaryota</taxon>
        <taxon>Sar</taxon>
        <taxon>Stramenopiles</taxon>
        <taxon>Bigyra</taxon>
        <taxon>Opalozoa</taxon>
        <taxon>Opalinata</taxon>
        <taxon>Blastocystidae</taxon>
        <taxon>Blastocystis</taxon>
    </lineage>
</organism>
<dbReference type="GO" id="GO:0004642">
    <property type="term" value="F:phosphoribosylformylglycinamidine synthase activity"/>
    <property type="evidence" value="ECO:0007669"/>
    <property type="project" value="TreeGrafter"/>
</dbReference>
<dbReference type="PANTHER" id="PTHR10099">
    <property type="entry name" value="PHOSPHORIBOSYLFORMYLGLYCINAMIDINE SYNTHASE"/>
    <property type="match status" value="1"/>
</dbReference>
<dbReference type="GO" id="GO:0005737">
    <property type="term" value="C:cytoplasm"/>
    <property type="evidence" value="ECO:0007669"/>
    <property type="project" value="TreeGrafter"/>
</dbReference>
<accession>A0A196S8A2</accession>
<dbReference type="InterPro" id="IPR029062">
    <property type="entry name" value="Class_I_gatase-like"/>
</dbReference>
<comment type="caution">
    <text evidence="1">The sequence shown here is derived from an EMBL/GenBank/DDBJ whole genome shotgun (WGS) entry which is preliminary data.</text>
</comment>
<dbReference type="PANTHER" id="PTHR10099:SF1">
    <property type="entry name" value="PHOSPHORIBOSYLFORMYLGLYCINAMIDINE SYNTHASE"/>
    <property type="match status" value="1"/>
</dbReference>
<dbReference type="EMBL" id="LXWW01000425">
    <property type="protein sequence ID" value="OAO13275.1"/>
    <property type="molecule type" value="Genomic_DNA"/>
</dbReference>
<dbReference type="Proteomes" id="UP000078348">
    <property type="component" value="Unassembled WGS sequence"/>
</dbReference>
<dbReference type="SUPFAM" id="SSF52317">
    <property type="entry name" value="Class I glutamine amidotransferase-like"/>
    <property type="match status" value="1"/>
</dbReference>
<dbReference type="AlphaFoldDB" id="A0A196S8A2"/>
<evidence type="ECO:0000313" key="2">
    <source>
        <dbReference type="Proteomes" id="UP000078348"/>
    </source>
</evidence>
<dbReference type="Gene3D" id="3.40.50.880">
    <property type="match status" value="1"/>
</dbReference>
<reference evidence="1 2" key="1">
    <citation type="submission" date="2016-05" db="EMBL/GenBank/DDBJ databases">
        <title>Nuclear genome of Blastocystis sp. subtype 1 NandII.</title>
        <authorList>
            <person name="Gentekaki E."/>
            <person name="Curtis B."/>
            <person name="Stairs C."/>
            <person name="Eme L."/>
            <person name="Herman E."/>
            <person name="Klimes V."/>
            <person name="Arias M.C."/>
            <person name="Elias M."/>
            <person name="Hilliou F."/>
            <person name="Klute M."/>
            <person name="Malik S.-B."/>
            <person name="Pightling A."/>
            <person name="Rachubinski R."/>
            <person name="Salas D."/>
            <person name="Schlacht A."/>
            <person name="Suga H."/>
            <person name="Archibald J."/>
            <person name="Ball S.G."/>
            <person name="Clark G."/>
            <person name="Dacks J."/>
            <person name="Van Der Giezen M."/>
            <person name="Tsaousis A."/>
            <person name="Roger A."/>
        </authorList>
    </citation>
    <scope>NUCLEOTIDE SEQUENCE [LARGE SCALE GENOMIC DNA]</scope>
    <source>
        <strain evidence="2">ATCC 50177 / NandII</strain>
    </source>
</reference>
<dbReference type="SMART" id="SM01211">
    <property type="entry name" value="GATase_5"/>
    <property type="match status" value="1"/>
</dbReference>
<proteinExistence type="predicted"/>
<evidence type="ECO:0000313" key="1">
    <source>
        <dbReference type="EMBL" id="OAO13275.1"/>
    </source>
</evidence>
<gene>
    <name evidence="1" type="ORF">AV274_5041</name>
</gene>
<dbReference type="OrthoDB" id="6666987at2759"/>
<sequence length="211" mass="23522">MNAFDASSEKSLGTPSGHEEHAVPAVLGLAVIHKEYLNEEYKVVVRVVVHAQGFLLKLLVGVFSYADVLELARGWAAMILFNKDLKVQFEAFYARPDTFSLALLGICNGCQLMAQLNFVPWKGIEEAKQPRFIQNKSGRFESRFVNVRVEKSNAIMLQGMESSTLGVWVAHGEGRCLFTTTVKEKAMLQNCVALKNANNGNVTTEWLTRVR</sequence>
<dbReference type="STRING" id="478820.A0A196S8A2"/>